<dbReference type="InterPro" id="IPR051163">
    <property type="entry name" value="Sodium:Solute_Symporter_SSF"/>
</dbReference>
<evidence type="ECO:0000256" key="12">
    <source>
        <dbReference type="SAM" id="MobiDB-lite"/>
    </source>
</evidence>
<name>A0A834U757_VESGE</name>
<evidence type="ECO:0000256" key="8">
    <source>
        <dbReference type="ARBA" id="ARBA00023065"/>
    </source>
</evidence>
<gene>
    <name evidence="14" type="ORF">HZH68_001633</name>
</gene>
<dbReference type="NCBIfam" id="TIGR00813">
    <property type="entry name" value="sss"/>
    <property type="match status" value="1"/>
</dbReference>
<evidence type="ECO:0000256" key="9">
    <source>
        <dbReference type="ARBA" id="ARBA00023136"/>
    </source>
</evidence>
<dbReference type="Pfam" id="PF00474">
    <property type="entry name" value="SSF"/>
    <property type="match status" value="1"/>
</dbReference>
<dbReference type="GO" id="GO:0005886">
    <property type="term" value="C:plasma membrane"/>
    <property type="evidence" value="ECO:0007669"/>
    <property type="project" value="UniProtKB-SubCell"/>
</dbReference>
<keyword evidence="5 13" id="KW-0812">Transmembrane</keyword>
<evidence type="ECO:0008006" key="16">
    <source>
        <dbReference type="Google" id="ProtNLM"/>
    </source>
</evidence>
<feature type="transmembrane region" description="Helical" evidence="13">
    <location>
        <begin position="528"/>
        <end position="547"/>
    </location>
</feature>
<dbReference type="PANTHER" id="PTHR42985">
    <property type="entry name" value="SODIUM-COUPLED MONOCARBOXYLATE TRANSPORTER"/>
    <property type="match status" value="1"/>
</dbReference>
<evidence type="ECO:0000256" key="4">
    <source>
        <dbReference type="ARBA" id="ARBA00022475"/>
    </source>
</evidence>
<feature type="transmembrane region" description="Helical" evidence="13">
    <location>
        <begin position="176"/>
        <end position="198"/>
    </location>
</feature>
<sequence>MISILAISTNELYFRIPLKSVFIQCSNSSSYTVTFIEAKHTRTYERVSSAACGDGDGGGCNGGNVGDSSGDSSGSGGDRGGDDGGDGGFEQIIEVGTSKLKLLDYAIVGIVLSISSAIGIYYRFTGGRQRTAEEYFSADRSMKIVPLGIALTVSFMSAITLLGISAEVYVHGMIFVLFYLGFVIGTPISMYCYLPVFFELKLMSVYEFLLYECPKRLKSLGPSFKITHQYVKNAFPLEATTGLSSTLSIILIGIICTFYSTIGGIKAVLITDVFQAMLMFISLLCIIGLGISILPDGLYDVWNRSISGDRLEFTKYNLDLTTRHTHLGLILGGFFMYLSFIAVNQVQVQRLLTVKKLRDSQIAVVLNLIIISILSIMTIFSGLVMYAVYKDCDPVKSEKISSSDKLMPYFVVDKLDHIPGLTGIFIAGIFSASLSTISAMLNSLAAIILEDYIKPIYSKIGATFPTEKTTFIGKLLAVINGITCVCIALGASKFGSLIEAVIALSGIIGGPLLGIFTLGMFFESPNEIGAIVGMIFSIILLCLMAYGPKEVITMLPVSIDGCENGTLLMLNETIGLNLTISNDSNVPFINRISYIWYSMIGSLLTIIIGYLISLITKKFLDNTREHNPNLFVPFVAARVKRRRLKEERVTSSQMFVLEPSCKN</sequence>
<evidence type="ECO:0000313" key="15">
    <source>
        <dbReference type="Proteomes" id="UP000617340"/>
    </source>
</evidence>
<keyword evidence="3" id="KW-0813">Transport</keyword>
<evidence type="ECO:0000256" key="6">
    <source>
        <dbReference type="ARBA" id="ARBA00022989"/>
    </source>
</evidence>
<dbReference type="Gene3D" id="1.20.1730.10">
    <property type="entry name" value="Sodium/glucose cotransporter"/>
    <property type="match status" value="1"/>
</dbReference>
<feature type="transmembrane region" description="Helical" evidence="13">
    <location>
        <begin position="102"/>
        <end position="124"/>
    </location>
</feature>
<dbReference type="PROSITE" id="PS50283">
    <property type="entry name" value="NA_SOLUT_SYMP_3"/>
    <property type="match status" value="1"/>
</dbReference>
<evidence type="ECO:0000313" key="14">
    <source>
        <dbReference type="EMBL" id="KAF7418980.1"/>
    </source>
</evidence>
<evidence type="ECO:0000256" key="1">
    <source>
        <dbReference type="ARBA" id="ARBA00004651"/>
    </source>
</evidence>
<dbReference type="InterPro" id="IPR038377">
    <property type="entry name" value="Na/Glc_symporter_sf"/>
</dbReference>
<comment type="caution">
    <text evidence="14">The sequence shown here is derived from an EMBL/GenBank/DDBJ whole genome shotgun (WGS) entry which is preliminary data.</text>
</comment>
<proteinExistence type="inferred from homology"/>
<keyword evidence="7" id="KW-0915">Sodium</keyword>
<keyword evidence="10" id="KW-0739">Sodium transport</keyword>
<evidence type="ECO:0000256" key="7">
    <source>
        <dbReference type="ARBA" id="ARBA00023053"/>
    </source>
</evidence>
<feature type="transmembrane region" description="Helical" evidence="13">
    <location>
        <begin position="594"/>
        <end position="615"/>
    </location>
</feature>
<organism evidence="14 15">
    <name type="scientific">Vespula germanica</name>
    <name type="common">German yellow jacket</name>
    <name type="synonym">Paravespula germanica</name>
    <dbReference type="NCBI Taxonomy" id="30212"/>
    <lineage>
        <taxon>Eukaryota</taxon>
        <taxon>Metazoa</taxon>
        <taxon>Ecdysozoa</taxon>
        <taxon>Arthropoda</taxon>
        <taxon>Hexapoda</taxon>
        <taxon>Insecta</taxon>
        <taxon>Pterygota</taxon>
        <taxon>Neoptera</taxon>
        <taxon>Endopterygota</taxon>
        <taxon>Hymenoptera</taxon>
        <taxon>Apocrita</taxon>
        <taxon>Aculeata</taxon>
        <taxon>Vespoidea</taxon>
        <taxon>Vespidae</taxon>
        <taxon>Vespinae</taxon>
        <taxon>Vespula</taxon>
    </lineage>
</organism>
<evidence type="ECO:0000256" key="2">
    <source>
        <dbReference type="ARBA" id="ARBA00006434"/>
    </source>
</evidence>
<keyword evidence="15" id="KW-1185">Reference proteome</keyword>
<feature type="transmembrane region" description="Helical" evidence="13">
    <location>
        <begin position="247"/>
        <end position="269"/>
    </location>
</feature>
<feature type="transmembrane region" description="Helical" evidence="13">
    <location>
        <begin position="424"/>
        <end position="449"/>
    </location>
</feature>
<feature type="transmembrane region" description="Helical" evidence="13">
    <location>
        <begin position="144"/>
        <end position="164"/>
    </location>
</feature>
<dbReference type="CDD" id="cd11492">
    <property type="entry name" value="SLC5sbd_NIS-SMVT"/>
    <property type="match status" value="1"/>
</dbReference>
<keyword evidence="9 13" id="KW-0472">Membrane</keyword>
<dbReference type="EMBL" id="JACSDZ010000001">
    <property type="protein sequence ID" value="KAF7418980.1"/>
    <property type="molecule type" value="Genomic_DNA"/>
</dbReference>
<feature type="transmembrane region" description="Helical" evidence="13">
    <location>
        <begin position="497"/>
        <end position="521"/>
    </location>
</feature>
<dbReference type="PANTHER" id="PTHR42985:SF40">
    <property type="entry name" value="LD47995P-RELATED"/>
    <property type="match status" value="1"/>
</dbReference>
<keyword evidence="6 13" id="KW-1133">Transmembrane helix</keyword>
<reference evidence="14" key="1">
    <citation type="journal article" date="2020" name="G3 (Bethesda)">
        <title>High-Quality Assemblies for Three Invasive Social Wasps from the &lt;i&gt;Vespula&lt;/i&gt; Genus.</title>
        <authorList>
            <person name="Harrop T.W.R."/>
            <person name="Guhlin J."/>
            <person name="McLaughlin G.M."/>
            <person name="Permina E."/>
            <person name="Stockwell P."/>
            <person name="Gilligan J."/>
            <person name="Le Lec M.F."/>
            <person name="Gruber M.A.M."/>
            <person name="Quinn O."/>
            <person name="Lovegrove M."/>
            <person name="Duncan E.J."/>
            <person name="Remnant E.J."/>
            <person name="Van Eeckhoven J."/>
            <person name="Graham B."/>
            <person name="Knapp R.A."/>
            <person name="Langford K.W."/>
            <person name="Kronenberg Z."/>
            <person name="Press M.O."/>
            <person name="Eacker S.M."/>
            <person name="Wilson-Rankin E.E."/>
            <person name="Purcell J."/>
            <person name="Lester P.J."/>
            <person name="Dearden P.K."/>
        </authorList>
    </citation>
    <scope>NUCLEOTIDE SEQUENCE</scope>
    <source>
        <strain evidence="14">Linc-1</strain>
    </source>
</reference>
<evidence type="ECO:0000256" key="13">
    <source>
        <dbReference type="SAM" id="Phobius"/>
    </source>
</evidence>
<evidence type="ECO:0000256" key="11">
    <source>
        <dbReference type="RuleBase" id="RU362091"/>
    </source>
</evidence>
<dbReference type="AlphaFoldDB" id="A0A834U757"/>
<dbReference type="GO" id="GO:0015293">
    <property type="term" value="F:symporter activity"/>
    <property type="evidence" value="ECO:0007669"/>
    <property type="project" value="TreeGrafter"/>
</dbReference>
<dbReference type="GO" id="GO:0006814">
    <property type="term" value="P:sodium ion transport"/>
    <property type="evidence" value="ECO:0007669"/>
    <property type="project" value="UniProtKB-KW"/>
</dbReference>
<comment type="subcellular location">
    <subcellularLocation>
        <location evidence="1">Cell membrane</location>
        <topology evidence="1">Multi-pass membrane protein</topology>
    </subcellularLocation>
</comment>
<dbReference type="Proteomes" id="UP000617340">
    <property type="component" value="Unassembled WGS sequence"/>
</dbReference>
<keyword evidence="8" id="KW-0406">Ion transport</keyword>
<evidence type="ECO:0000256" key="10">
    <source>
        <dbReference type="ARBA" id="ARBA00023201"/>
    </source>
</evidence>
<feature type="transmembrane region" description="Helical" evidence="13">
    <location>
        <begin position="470"/>
        <end position="491"/>
    </location>
</feature>
<evidence type="ECO:0000256" key="5">
    <source>
        <dbReference type="ARBA" id="ARBA00022692"/>
    </source>
</evidence>
<accession>A0A834U757</accession>
<keyword evidence="4" id="KW-1003">Cell membrane</keyword>
<dbReference type="InterPro" id="IPR001734">
    <property type="entry name" value="Na/solute_symporter"/>
</dbReference>
<feature type="region of interest" description="Disordered" evidence="12">
    <location>
        <begin position="62"/>
        <end position="83"/>
    </location>
</feature>
<evidence type="ECO:0000256" key="3">
    <source>
        <dbReference type="ARBA" id="ARBA00022448"/>
    </source>
</evidence>
<feature type="transmembrane region" description="Helical" evidence="13">
    <location>
        <begin position="364"/>
        <end position="389"/>
    </location>
</feature>
<comment type="similarity">
    <text evidence="2 11">Belongs to the sodium:solute symporter (SSF) (TC 2.A.21) family.</text>
</comment>
<feature type="transmembrane region" description="Helical" evidence="13">
    <location>
        <begin position="325"/>
        <end position="343"/>
    </location>
</feature>
<protein>
    <recommendedName>
        <fullName evidence="16">Sodium-dependent multivitamin transporter</fullName>
    </recommendedName>
</protein>
<feature type="transmembrane region" description="Helical" evidence="13">
    <location>
        <begin position="276"/>
        <end position="294"/>
    </location>
</feature>